<sequence length="70" mass="8182">MIKGNGSNCIFSKKYCNKNYLEKIWRKKFNGLKKKMASSLYFRMSKICQAKMSVIDKNSNESALVFYPDL</sequence>
<accession>A0A5Q2N1U0</accession>
<name>A0A5Q2N1U0_9FIRM</name>
<dbReference type="EMBL" id="CP045875">
    <property type="protein sequence ID" value="QGG46320.1"/>
    <property type="molecule type" value="Genomic_DNA"/>
</dbReference>
<keyword evidence="2" id="KW-1185">Reference proteome</keyword>
<dbReference type="Proteomes" id="UP000366051">
    <property type="component" value="Chromosome"/>
</dbReference>
<proteinExistence type="predicted"/>
<evidence type="ECO:0000313" key="1">
    <source>
        <dbReference type="EMBL" id="QGG46320.1"/>
    </source>
</evidence>
<reference evidence="2" key="1">
    <citation type="submission" date="2019-11" db="EMBL/GenBank/DDBJ databases">
        <title>Genome sequence of Heliorestis convoluta strain HH, an alkaliphilic and minimalistic phototrophic bacterium from a soda lake in Egypt.</title>
        <authorList>
            <person name="Dewey E.D."/>
            <person name="Stokes L.M."/>
            <person name="Burchell B.M."/>
            <person name="Shaffer K.N."/>
            <person name="Huntington A.M."/>
            <person name="Baker J.M."/>
            <person name="Nadendla S."/>
            <person name="Giglio M.G."/>
            <person name="Touchman J.W."/>
            <person name="Blankenship R.E."/>
            <person name="Madigan M.T."/>
            <person name="Sattley W.M."/>
        </authorList>
    </citation>
    <scope>NUCLEOTIDE SEQUENCE [LARGE SCALE GENOMIC DNA]</scope>
    <source>
        <strain evidence="2">HH</strain>
    </source>
</reference>
<protein>
    <submittedName>
        <fullName evidence="1">Uncharacterized protein</fullName>
    </submittedName>
</protein>
<dbReference type="AlphaFoldDB" id="A0A5Q2N1U0"/>
<gene>
    <name evidence="1" type="ORF">FTV88_0141</name>
</gene>
<dbReference type="KEGG" id="hcv:FTV88_0141"/>
<evidence type="ECO:0000313" key="2">
    <source>
        <dbReference type="Proteomes" id="UP000366051"/>
    </source>
</evidence>
<organism evidence="1 2">
    <name type="scientific">Heliorestis convoluta</name>
    <dbReference type="NCBI Taxonomy" id="356322"/>
    <lineage>
        <taxon>Bacteria</taxon>
        <taxon>Bacillati</taxon>
        <taxon>Bacillota</taxon>
        <taxon>Clostridia</taxon>
        <taxon>Eubacteriales</taxon>
        <taxon>Heliobacteriaceae</taxon>
        <taxon>Heliorestis</taxon>
    </lineage>
</organism>